<accession>A0A485L7Q9</accession>
<evidence type="ECO:0000256" key="1">
    <source>
        <dbReference type="SAM" id="MobiDB-lite"/>
    </source>
</evidence>
<protein>
    <submittedName>
        <fullName evidence="3">Aste57867_17083 protein</fullName>
    </submittedName>
</protein>
<keyword evidence="4" id="KW-1185">Reference proteome</keyword>
<dbReference type="Proteomes" id="UP000332933">
    <property type="component" value="Unassembled WGS sequence"/>
</dbReference>
<feature type="region of interest" description="Disordered" evidence="1">
    <location>
        <begin position="196"/>
        <end position="219"/>
    </location>
</feature>
<proteinExistence type="predicted"/>
<evidence type="ECO:0000313" key="3">
    <source>
        <dbReference type="EMBL" id="VFT93843.1"/>
    </source>
</evidence>
<organism evidence="3 4">
    <name type="scientific">Aphanomyces stellatus</name>
    <dbReference type="NCBI Taxonomy" id="120398"/>
    <lineage>
        <taxon>Eukaryota</taxon>
        <taxon>Sar</taxon>
        <taxon>Stramenopiles</taxon>
        <taxon>Oomycota</taxon>
        <taxon>Saprolegniomycetes</taxon>
        <taxon>Saprolegniales</taxon>
        <taxon>Verrucalvaceae</taxon>
        <taxon>Aphanomyces</taxon>
    </lineage>
</organism>
<sequence>MTQGPSDRRYKDAGFVGHMHRFTNGKTYDEFNQEWVVSTTTKDNSGDFDDACVQAFGRPNKRKRVDDDDGDDAWRCRCVPKPCASLARCRGKVDHLIVAAVDATAHAGTTVRDLVAKIVLPGGSLSVDEMQGRVNHLLAVEKLWDVHAYAEVRYVTKKHAGLWFVHPFAKDGCHVEFNRDEPALARPWLKMDERKVPRRRQARSHDACGRAPRDQRRRDARVLQRCMKPTQVSYMILLITRIPRLPSQYL</sequence>
<dbReference type="AlphaFoldDB" id="A0A485L7Q9"/>
<dbReference type="EMBL" id="CAADRA010006044">
    <property type="protein sequence ID" value="VFT93843.1"/>
    <property type="molecule type" value="Genomic_DNA"/>
</dbReference>
<dbReference type="EMBL" id="VJMH01006023">
    <property type="protein sequence ID" value="KAF0691753.1"/>
    <property type="molecule type" value="Genomic_DNA"/>
</dbReference>
<feature type="compositionally biased region" description="Basic and acidic residues" evidence="1">
    <location>
        <begin position="203"/>
        <end position="219"/>
    </location>
</feature>
<evidence type="ECO:0000313" key="2">
    <source>
        <dbReference type="EMBL" id="KAF0691753.1"/>
    </source>
</evidence>
<evidence type="ECO:0000313" key="4">
    <source>
        <dbReference type="Proteomes" id="UP000332933"/>
    </source>
</evidence>
<dbReference type="OrthoDB" id="68020at2759"/>
<reference evidence="3 4" key="1">
    <citation type="submission" date="2019-03" db="EMBL/GenBank/DDBJ databases">
        <authorList>
            <person name="Gaulin E."/>
            <person name="Dumas B."/>
        </authorList>
    </citation>
    <scope>NUCLEOTIDE SEQUENCE [LARGE SCALE GENOMIC DNA]</scope>
    <source>
        <strain evidence="3">CBS 568.67</strain>
    </source>
</reference>
<gene>
    <name evidence="3" type="primary">Aste57867_17083</name>
    <name evidence="2" type="ORF">As57867_017025</name>
    <name evidence="3" type="ORF">ASTE57867_17083</name>
</gene>
<reference evidence="2" key="2">
    <citation type="submission" date="2019-06" db="EMBL/GenBank/DDBJ databases">
        <title>Genomics analysis of Aphanomyces spp. identifies a new class of oomycete effector associated with host adaptation.</title>
        <authorList>
            <person name="Gaulin E."/>
        </authorList>
    </citation>
    <scope>NUCLEOTIDE SEQUENCE</scope>
    <source>
        <strain evidence="2">CBS 578.67</strain>
    </source>
</reference>
<name>A0A485L7Q9_9STRA</name>